<dbReference type="PANTHER" id="PTHR47527:SF3">
    <property type="entry name" value="RING_FYVE_PHD ZINC FINGER SUPERFAMILY PROTEIN"/>
    <property type="match status" value="1"/>
</dbReference>
<proteinExistence type="predicted"/>
<dbReference type="InterPro" id="IPR001025">
    <property type="entry name" value="BAH_dom"/>
</dbReference>
<dbReference type="EMBL" id="KZ305045">
    <property type="protein sequence ID" value="PIA38233.1"/>
    <property type="molecule type" value="Genomic_DNA"/>
</dbReference>
<evidence type="ECO:0000256" key="1">
    <source>
        <dbReference type="ARBA" id="ARBA00022723"/>
    </source>
</evidence>
<feature type="compositionally biased region" description="Basic and acidic residues" evidence="5">
    <location>
        <begin position="453"/>
        <end position="469"/>
    </location>
</feature>
<evidence type="ECO:0008006" key="10">
    <source>
        <dbReference type="Google" id="ProtNLM"/>
    </source>
</evidence>
<dbReference type="CDD" id="cd04370">
    <property type="entry name" value="BAH"/>
    <property type="match status" value="1"/>
</dbReference>
<keyword evidence="1" id="KW-0479">Metal-binding</keyword>
<feature type="domain" description="PHD-type" evidence="6">
    <location>
        <begin position="251"/>
        <end position="303"/>
    </location>
</feature>
<feature type="region of interest" description="Disordered" evidence="5">
    <location>
        <begin position="453"/>
        <end position="517"/>
    </location>
</feature>
<dbReference type="InterPro" id="IPR019787">
    <property type="entry name" value="Znf_PHD-finger"/>
</dbReference>
<dbReference type="InterPro" id="IPR013083">
    <property type="entry name" value="Znf_RING/FYVE/PHD"/>
</dbReference>
<keyword evidence="3" id="KW-0862">Zinc</keyword>
<dbReference type="Gene3D" id="3.30.40.10">
    <property type="entry name" value="Zinc/RING finger domain, C3HC4 (zinc finger)"/>
    <property type="match status" value="1"/>
</dbReference>
<feature type="region of interest" description="Disordered" evidence="5">
    <location>
        <begin position="313"/>
        <end position="339"/>
    </location>
</feature>
<feature type="region of interest" description="Disordered" evidence="5">
    <location>
        <begin position="80"/>
        <end position="144"/>
    </location>
</feature>
<dbReference type="EMBL" id="KZ305045">
    <property type="protein sequence ID" value="PIA38232.1"/>
    <property type="molecule type" value="Genomic_DNA"/>
</dbReference>
<evidence type="ECO:0000256" key="4">
    <source>
        <dbReference type="PROSITE-ProRule" id="PRU00146"/>
    </source>
</evidence>
<keyword evidence="9" id="KW-1185">Reference proteome</keyword>
<organism evidence="8 9">
    <name type="scientific">Aquilegia coerulea</name>
    <name type="common">Rocky mountain columbine</name>
    <dbReference type="NCBI Taxonomy" id="218851"/>
    <lineage>
        <taxon>Eukaryota</taxon>
        <taxon>Viridiplantae</taxon>
        <taxon>Streptophyta</taxon>
        <taxon>Embryophyta</taxon>
        <taxon>Tracheophyta</taxon>
        <taxon>Spermatophyta</taxon>
        <taxon>Magnoliopsida</taxon>
        <taxon>Ranunculales</taxon>
        <taxon>Ranunculaceae</taxon>
        <taxon>Thalictroideae</taxon>
        <taxon>Aquilegia</taxon>
    </lineage>
</organism>
<feature type="compositionally biased region" description="Polar residues" evidence="5">
    <location>
        <begin position="80"/>
        <end position="91"/>
    </location>
</feature>
<dbReference type="SMART" id="SM00249">
    <property type="entry name" value="PHD"/>
    <property type="match status" value="1"/>
</dbReference>
<protein>
    <recommendedName>
        <fullName evidence="10">PHD-type domain-containing protein</fullName>
    </recommendedName>
</protein>
<dbReference type="PROSITE" id="PS51038">
    <property type="entry name" value="BAH"/>
    <property type="match status" value="1"/>
</dbReference>
<accession>A0A2G5D3Z0</accession>
<feature type="domain" description="BAH" evidence="7">
    <location>
        <begin position="546"/>
        <end position="683"/>
    </location>
</feature>
<dbReference type="AlphaFoldDB" id="A0A2G5D3Z0"/>
<dbReference type="PROSITE" id="PS50016">
    <property type="entry name" value="ZF_PHD_2"/>
    <property type="match status" value="1"/>
</dbReference>
<dbReference type="PANTHER" id="PTHR47527">
    <property type="entry name" value="RING/FYVE/PHD ZINC FINGER SUPERFAMILY PROTEIN"/>
    <property type="match status" value="1"/>
</dbReference>
<feature type="compositionally biased region" description="Low complexity" evidence="5">
    <location>
        <begin position="319"/>
        <end position="335"/>
    </location>
</feature>
<evidence type="ECO:0000256" key="2">
    <source>
        <dbReference type="ARBA" id="ARBA00022771"/>
    </source>
</evidence>
<name>A0A2G5D3Z0_AQUCA</name>
<dbReference type="Gene3D" id="2.30.30.490">
    <property type="match status" value="1"/>
</dbReference>
<evidence type="ECO:0000259" key="7">
    <source>
        <dbReference type="PROSITE" id="PS51038"/>
    </source>
</evidence>
<evidence type="ECO:0000313" key="8">
    <source>
        <dbReference type="EMBL" id="PIA38232.1"/>
    </source>
</evidence>
<evidence type="ECO:0000256" key="3">
    <source>
        <dbReference type="ARBA" id="ARBA00022833"/>
    </source>
</evidence>
<feature type="compositionally biased region" description="Polar residues" evidence="5">
    <location>
        <begin position="116"/>
        <end position="131"/>
    </location>
</feature>
<sequence>MMSIKEKWQLSQRKMEEAKKFALKSGIYTSPTVQAGLGAKTESHGAFAHSTQRFPPDRPSHIAVSTGAFQTTTSMVHGKEVQSTTRGQLSNPLEKDASSLSVPRTEAQHFRLDGRSNVSAHASQVRANSSGDHLPGKPPATSAQLQSGAVAKVGLPNKVPDQKVEGAPVIGVSQTAALDSRDRKSNHPVSQTVYGNLQAVQHPLQGLNFVQASAINTTHNEIAKSVQKFLHPRIPQHPNWTPPSTDYMNKSLTCQICKLSITDVESVLVCDACERGAHINCLKSFNQKGIPKGEWHCPNCLIQSNGKPLPPKYGRVTRNNPASNVPPNAAAVQAPGEKKAECLDQKNNIQKPTANGNPGSLHPSQAGPAVSFRIVAASDPKMLNSREVVAAKSPADKVKMGDGNISENKALLKNSGSVCALSSGKPNESANQQFQSRVCKAEEAFSDYKSLPKCEPAESCTDKSSETGIDRGNSSQDVVRPKSAEASSDRSNNTKRPDLIDTSKCKPGSDVRKDGQDAAQTVSVGNIGVGNGARDCVKSSLDGLHSVEWVGDILQVVDEKAYYKSCHITFQLIKSKSRMSYIKALWEDTKTGSKWAIVNSCYFPADLPEVVGRPCSPESNEVYESNHGSTVRAGLVQGTCEVLPPNKFKEESERRIHSDNGSQALFLCKWFYDESKGLFRPVTD</sequence>
<dbReference type="STRING" id="218851.A0A2G5D3Z0"/>
<feature type="compositionally biased region" description="Basic and acidic residues" evidence="5">
    <location>
        <begin position="495"/>
        <end position="516"/>
    </location>
</feature>
<dbReference type="InterPro" id="IPR011011">
    <property type="entry name" value="Znf_FYVE_PHD"/>
</dbReference>
<reference evidence="8 9" key="1">
    <citation type="submission" date="2017-09" db="EMBL/GenBank/DDBJ databases">
        <title>WGS assembly of Aquilegia coerulea Goldsmith.</title>
        <authorList>
            <person name="Hodges S."/>
            <person name="Kramer E."/>
            <person name="Nordborg M."/>
            <person name="Tomkins J."/>
            <person name="Borevitz J."/>
            <person name="Derieg N."/>
            <person name="Yan J."/>
            <person name="Mihaltcheva S."/>
            <person name="Hayes R.D."/>
            <person name="Rokhsar D."/>
        </authorList>
    </citation>
    <scope>NUCLEOTIDE SEQUENCE [LARGE SCALE GENOMIC DNA]</scope>
    <source>
        <strain evidence="9">cv. Goldsmith</strain>
    </source>
</reference>
<keyword evidence="2 4" id="KW-0863">Zinc-finger</keyword>
<dbReference type="Proteomes" id="UP000230069">
    <property type="component" value="Unassembled WGS sequence"/>
</dbReference>
<evidence type="ECO:0000259" key="6">
    <source>
        <dbReference type="PROSITE" id="PS50016"/>
    </source>
</evidence>
<evidence type="ECO:0000313" key="9">
    <source>
        <dbReference type="Proteomes" id="UP000230069"/>
    </source>
</evidence>
<gene>
    <name evidence="8" type="ORF">AQUCO_02800125v1</name>
</gene>
<dbReference type="Pfam" id="PF01426">
    <property type="entry name" value="BAH"/>
    <property type="match status" value="1"/>
</dbReference>
<dbReference type="OrthoDB" id="787137at2759"/>
<dbReference type="GO" id="GO:0008270">
    <property type="term" value="F:zinc ion binding"/>
    <property type="evidence" value="ECO:0007669"/>
    <property type="project" value="UniProtKB-KW"/>
</dbReference>
<dbReference type="InterPro" id="IPR001965">
    <property type="entry name" value="Znf_PHD"/>
</dbReference>
<evidence type="ECO:0000256" key="5">
    <source>
        <dbReference type="SAM" id="MobiDB-lite"/>
    </source>
</evidence>
<dbReference type="InterPro" id="IPR043151">
    <property type="entry name" value="BAH_sf"/>
</dbReference>
<dbReference type="SUPFAM" id="SSF57903">
    <property type="entry name" value="FYVE/PHD zinc finger"/>
    <property type="match status" value="1"/>
</dbReference>
<dbReference type="GO" id="GO:0003682">
    <property type="term" value="F:chromatin binding"/>
    <property type="evidence" value="ECO:0007669"/>
    <property type="project" value="InterPro"/>
</dbReference>
<dbReference type="Pfam" id="PF00628">
    <property type="entry name" value="PHD"/>
    <property type="match status" value="1"/>
</dbReference>